<gene>
    <name evidence="2" type="ORF">METZ01_LOCUS274098</name>
</gene>
<dbReference type="Pfam" id="PF13360">
    <property type="entry name" value="PQQ_2"/>
    <property type="match status" value="1"/>
</dbReference>
<name>A0A382K8L1_9ZZZZ</name>
<dbReference type="EMBL" id="UINC01079339">
    <property type="protein sequence ID" value="SVC21244.1"/>
    <property type="molecule type" value="Genomic_DNA"/>
</dbReference>
<dbReference type="InterPro" id="IPR018391">
    <property type="entry name" value="PQQ_b-propeller_rpt"/>
</dbReference>
<reference evidence="2" key="1">
    <citation type="submission" date="2018-05" db="EMBL/GenBank/DDBJ databases">
        <authorList>
            <person name="Lanie J.A."/>
            <person name="Ng W.-L."/>
            <person name="Kazmierczak K.M."/>
            <person name="Andrzejewski T.M."/>
            <person name="Davidsen T.M."/>
            <person name="Wayne K.J."/>
            <person name="Tettelin H."/>
            <person name="Glass J.I."/>
            <person name="Rusch D."/>
            <person name="Podicherti R."/>
            <person name="Tsui H.-C.T."/>
            <person name="Winkler M.E."/>
        </authorList>
    </citation>
    <scope>NUCLEOTIDE SEQUENCE</scope>
</reference>
<organism evidence="2">
    <name type="scientific">marine metagenome</name>
    <dbReference type="NCBI Taxonomy" id="408172"/>
    <lineage>
        <taxon>unclassified sequences</taxon>
        <taxon>metagenomes</taxon>
        <taxon>ecological metagenomes</taxon>
    </lineage>
</organism>
<dbReference type="PANTHER" id="PTHR34512:SF30">
    <property type="entry name" value="OUTER MEMBRANE PROTEIN ASSEMBLY FACTOR BAMB"/>
    <property type="match status" value="1"/>
</dbReference>
<protein>
    <recommendedName>
        <fullName evidence="1">Pyrrolo-quinoline quinone repeat domain-containing protein</fullName>
    </recommendedName>
</protein>
<dbReference type="InterPro" id="IPR002372">
    <property type="entry name" value="PQQ_rpt_dom"/>
</dbReference>
<dbReference type="InterPro" id="IPR011047">
    <property type="entry name" value="Quinoprotein_ADH-like_sf"/>
</dbReference>
<feature type="non-terminal residue" evidence="2">
    <location>
        <position position="219"/>
    </location>
</feature>
<evidence type="ECO:0000259" key="1">
    <source>
        <dbReference type="Pfam" id="PF13360"/>
    </source>
</evidence>
<evidence type="ECO:0000313" key="2">
    <source>
        <dbReference type="EMBL" id="SVC21244.1"/>
    </source>
</evidence>
<dbReference type="SUPFAM" id="SSF50998">
    <property type="entry name" value="Quinoprotein alcohol dehydrogenase-like"/>
    <property type="match status" value="1"/>
</dbReference>
<dbReference type="AlphaFoldDB" id="A0A382K8L1"/>
<dbReference type="Gene3D" id="2.130.10.10">
    <property type="entry name" value="YVTN repeat-like/Quinoprotein amine dehydrogenase"/>
    <property type="match status" value="1"/>
</dbReference>
<feature type="domain" description="Pyrrolo-quinoline quinone repeat" evidence="1">
    <location>
        <begin position="79"/>
        <end position="215"/>
    </location>
</feature>
<dbReference type="PANTHER" id="PTHR34512">
    <property type="entry name" value="CELL SURFACE PROTEIN"/>
    <property type="match status" value="1"/>
</dbReference>
<dbReference type="InterPro" id="IPR015943">
    <property type="entry name" value="WD40/YVTN_repeat-like_dom_sf"/>
</dbReference>
<accession>A0A382K8L1</accession>
<dbReference type="SMART" id="SM00564">
    <property type="entry name" value="PQQ"/>
    <property type="match status" value="3"/>
</dbReference>
<proteinExistence type="predicted"/>
<sequence length="219" mass="24409">MKHQWILSAMHKLRVLFFTLALCLVTQAADWPQFRFGANRGAASPETLPSQLHLQWSRKFAAPSPAFPGEVRLRYDAAYEPVVMGKTMFVPSMVTDSVSALDTATGEVRWNFFASGPVRFAPVAHEGSVYFGSDDGYVYCVDATNGKLRWKFYGHPAGRADRNLLGNRRLIPMWPVRGGVVLHEDVLYFSAGLWPEEGIFIHAVNAKSGKALWTNSDSD</sequence>